<dbReference type="Gene3D" id="1.20.1300.10">
    <property type="entry name" value="Fumarate reductase/succinate dehydrogenase, transmembrane subunit"/>
    <property type="match status" value="1"/>
</dbReference>
<organism evidence="2 3">
    <name type="scientific">Pelosinus propionicus DSM 13327</name>
    <dbReference type="NCBI Taxonomy" id="1123291"/>
    <lineage>
        <taxon>Bacteria</taxon>
        <taxon>Bacillati</taxon>
        <taxon>Bacillota</taxon>
        <taxon>Negativicutes</taxon>
        <taxon>Selenomonadales</taxon>
        <taxon>Sporomusaceae</taxon>
        <taxon>Pelosinus</taxon>
    </lineage>
</organism>
<dbReference type="AlphaFoldDB" id="A0A1I4JGZ2"/>
<name>A0A1I4JGZ2_9FIRM</name>
<keyword evidence="3" id="KW-1185">Reference proteome</keyword>
<dbReference type="STRING" id="1123291.SAMN04490355_101257"/>
<evidence type="ECO:0000256" key="1">
    <source>
        <dbReference type="SAM" id="Phobius"/>
    </source>
</evidence>
<dbReference type="OrthoDB" id="9789209at2"/>
<feature type="transmembrane region" description="Helical" evidence="1">
    <location>
        <begin position="182"/>
        <end position="203"/>
    </location>
</feature>
<feature type="transmembrane region" description="Helical" evidence="1">
    <location>
        <begin position="100"/>
        <end position="123"/>
    </location>
</feature>
<protein>
    <submittedName>
        <fullName evidence="2">Succinate dehydrogenase subunit C</fullName>
    </submittedName>
</protein>
<keyword evidence="1" id="KW-0472">Membrane</keyword>
<dbReference type="EMBL" id="FOTS01000012">
    <property type="protein sequence ID" value="SFL65467.1"/>
    <property type="molecule type" value="Genomic_DNA"/>
</dbReference>
<reference evidence="3" key="1">
    <citation type="submission" date="2016-10" db="EMBL/GenBank/DDBJ databases">
        <authorList>
            <person name="Varghese N."/>
            <person name="Submissions S."/>
        </authorList>
    </citation>
    <scope>NUCLEOTIDE SEQUENCE [LARGE SCALE GENOMIC DNA]</scope>
    <source>
        <strain evidence="3">DSM 13327</strain>
    </source>
</reference>
<keyword evidence="1" id="KW-0812">Transmembrane</keyword>
<dbReference type="SUPFAM" id="SSF81343">
    <property type="entry name" value="Fumarate reductase respiratory complex transmembrane subunits"/>
    <property type="match status" value="1"/>
</dbReference>
<gene>
    <name evidence="2" type="ORF">SAMN04490355_101257</name>
</gene>
<dbReference type="GO" id="GO:0016020">
    <property type="term" value="C:membrane"/>
    <property type="evidence" value="ECO:0007669"/>
    <property type="project" value="InterPro"/>
</dbReference>
<feature type="transmembrane region" description="Helical" evidence="1">
    <location>
        <begin position="46"/>
        <end position="79"/>
    </location>
</feature>
<dbReference type="RefSeq" id="WP_090935160.1">
    <property type="nucleotide sequence ID" value="NZ_FOTS01000012.1"/>
</dbReference>
<sequence length="204" mass="22684">MKNFDFWIRRIHSLSGVIALGAFLLEHIFTVSTVMGGPANFDKSVAALAAMPFLVPIEIIAIGLPIAFHGILGVVYALKAKNNPLRYGYWNNWMFYLQRITAYIAFIFIIWHVWTLRIVGKAMGGHLIGYDFMHKVLSDPLTFGFYVIGLLSSVFHFTNGLFGFSITWGIVSGPRGQRVVSIATLALFVLISSVGLTALTHFVK</sequence>
<keyword evidence="1" id="KW-1133">Transmembrane helix</keyword>
<evidence type="ECO:0000313" key="2">
    <source>
        <dbReference type="EMBL" id="SFL65467.1"/>
    </source>
</evidence>
<dbReference type="InterPro" id="IPR034804">
    <property type="entry name" value="SQR/QFR_C/D"/>
</dbReference>
<evidence type="ECO:0000313" key="3">
    <source>
        <dbReference type="Proteomes" id="UP000199520"/>
    </source>
</evidence>
<accession>A0A1I4JGZ2</accession>
<proteinExistence type="predicted"/>
<feature type="transmembrane region" description="Helical" evidence="1">
    <location>
        <begin position="143"/>
        <end position="170"/>
    </location>
</feature>
<dbReference type="Proteomes" id="UP000199520">
    <property type="component" value="Unassembled WGS sequence"/>
</dbReference>